<dbReference type="AlphaFoldDB" id="A0A0A8YWV6"/>
<accession>A0A0A8YWV6</accession>
<evidence type="ECO:0000256" key="1">
    <source>
        <dbReference type="SAM" id="MobiDB-lite"/>
    </source>
</evidence>
<organism evidence="2">
    <name type="scientific">Arundo donax</name>
    <name type="common">Giant reed</name>
    <name type="synonym">Donax arundinaceus</name>
    <dbReference type="NCBI Taxonomy" id="35708"/>
    <lineage>
        <taxon>Eukaryota</taxon>
        <taxon>Viridiplantae</taxon>
        <taxon>Streptophyta</taxon>
        <taxon>Embryophyta</taxon>
        <taxon>Tracheophyta</taxon>
        <taxon>Spermatophyta</taxon>
        <taxon>Magnoliopsida</taxon>
        <taxon>Liliopsida</taxon>
        <taxon>Poales</taxon>
        <taxon>Poaceae</taxon>
        <taxon>PACMAD clade</taxon>
        <taxon>Arundinoideae</taxon>
        <taxon>Arundineae</taxon>
        <taxon>Arundo</taxon>
    </lineage>
</organism>
<sequence>MHARPPQTACKLRRSAHHGRVAG</sequence>
<name>A0A0A8YWV6_ARUDO</name>
<proteinExistence type="predicted"/>
<dbReference type="EMBL" id="GBRH01268905">
    <property type="protein sequence ID" value="JAD28990.1"/>
    <property type="molecule type" value="Transcribed_RNA"/>
</dbReference>
<reference evidence="2" key="2">
    <citation type="journal article" date="2015" name="Data Brief">
        <title>Shoot transcriptome of the giant reed, Arundo donax.</title>
        <authorList>
            <person name="Barrero R.A."/>
            <person name="Guerrero F.D."/>
            <person name="Moolhuijzen P."/>
            <person name="Goolsby J.A."/>
            <person name="Tidwell J."/>
            <person name="Bellgard S.E."/>
            <person name="Bellgard M.I."/>
        </authorList>
    </citation>
    <scope>NUCLEOTIDE SEQUENCE</scope>
    <source>
        <tissue evidence="2">Shoot tissue taken approximately 20 cm above the soil surface</tissue>
    </source>
</reference>
<reference evidence="2" key="1">
    <citation type="submission" date="2014-09" db="EMBL/GenBank/DDBJ databases">
        <authorList>
            <person name="Magalhaes I.L.F."/>
            <person name="Oliveira U."/>
            <person name="Santos F.R."/>
            <person name="Vidigal T.H.D.A."/>
            <person name="Brescovit A.D."/>
            <person name="Santos A.J."/>
        </authorList>
    </citation>
    <scope>NUCLEOTIDE SEQUENCE</scope>
    <source>
        <tissue evidence="2">Shoot tissue taken approximately 20 cm above the soil surface</tissue>
    </source>
</reference>
<feature type="region of interest" description="Disordered" evidence="1">
    <location>
        <begin position="1"/>
        <end position="23"/>
    </location>
</feature>
<protein>
    <submittedName>
        <fullName evidence="2">Uncharacterized protein</fullName>
    </submittedName>
</protein>
<evidence type="ECO:0000313" key="2">
    <source>
        <dbReference type="EMBL" id="JAD28990.1"/>
    </source>
</evidence>
<feature type="compositionally biased region" description="Basic residues" evidence="1">
    <location>
        <begin position="11"/>
        <end position="23"/>
    </location>
</feature>